<dbReference type="InterPro" id="IPR039595">
    <property type="entry name" value="TE2IP/Rap1"/>
</dbReference>
<evidence type="ECO:0000256" key="4">
    <source>
        <dbReference type="ARBA" id="ARBA00017805"/>
    </source>
</evidence>
<dbReference type="Gene3D" id="3.30.40.10">
    <property type="entry name" value="Zinc/RING finger domain, C3HC4 (zinc finger)"/>
    <property type="match status" value="1"/>
</dbReference>
<feature type="domain" description="SP-RING-type" evidence="19">
    <location>
        <begin position="1028"/>
        <end position="1121"/>
    </location>
</feature>
<dbReference type="GO" id="GO:0016874">
    <property type="term" value="F:ligase activity"/>
    <property type="evidence" value="ECO:0007669"/>
    <property type="project" value="UniProtKB-KW"/>
</dbReference>
<evidence type="ECO:0000256" key="1">
    <source>
        <dbReference type="ARBA" id="ARBA00004123"/>
    </source>
</evidence>
<dbReference type="InterPro" id="IPR021661">
    <property type="entry name" value="Rap1_C"/>
</dbReference>
<feature type="compositionally biased region" description="Low complexity" evidence="17">
    <location>
        <begin position="430"/>
        <end position="448"/>
    </location>
</feature>
<gene>
    <name evidence="20" type="ORF">yc1106_06828</name>
</gene>
<feature type="coiled-coil region" evidence="16">
    <location>
        <begin position="839"/>
        <end position="866"/>
    </location>
</feature>
<evidence type="ECO:0000256" key="6">
    <source>
        <dbReference type="ARBA" id="ARBA00022723"/>
    </source>
</evidence>
<keyword evidence="8" id="KW-0862">Zinc</keyword>
<feature type="compositionally biased region" description="Polar residues" evidence="17">
    <location>
        <begin position="210"/>
        <end position="222"/>
    </location>
</feature>
<sequence length="1162" mass="130206">MAAPVVYKDVADASKLGFSGKLFSGKKFWVAQRVPARNQLLEDIKANGGEVVPLEKKADYLIADHFRRDAPPGSVSYEFVEKSIKQGELRDPQDHPAGPPLGEAREPGATHQPTKSGRAAYTAEEDRILYNWTRDAEARGDSVSGNEIYKKLGEKYPRHTWQSWRDRYLKQLRHRPPSAFKKPDNAPPSPPSDQPNERMPPAPSSFKPLEQQTSKKGQTTTAIKHDYSVHDLEITFDEEDWQELYAFADLIDSHRGTERYDSAWEEWAKSQGKTAEQWRQYFEKVVHPQWLRDTEYKRERIKRRVEKKHEVEEDVTPSQPIDEVFSQISQPEEEEEADSDFDERFEALISDNSNRGIPAGYRFYALEKKQQTLDAQPGRGATALHIHLLRQWNSLSEEEQAPYIAMGKRTATIALEQAKNSARTASLPRAVSPPAAQPESPESSVEVQGKSIKRSREAEEAEEQDEDIAASRSIKRRKSGSATPTNDGTLETSTEMFGTQEQPLEISSPESSQDMIQPEAAPGQTGQDMSDIAEDDEATMVELDEQSADKEVESIESDVFPDIDGSPQPPAGYETNLEDELPSNTPTPRATHQKELNFDIEAILASPTKDKFPQSFDLADDAKFRQELLFPTSQIPGSDASTQQSMEEYRRSLQEEDLAQPGYSQYQPAPLRLSSSPAPSIASSNSTNSGDPDPPLNAKEIIEFYDEQNAQGYPNDFISAALKRTGLRPELAVKVLDAWKEGKPLPNERGIWSKEDDADVESGDGLALAKLYRKHTTDGWGGVTERMGRSVNDVKKHSKQAVTEIIAAAENVNDKLRDHAEYIARRKKKWDAGKNVEGRDLEERTMEELQLKVDEATAKLEESMRAVIDSGIAAQRIDETLEWLKTNAPTTLDQEYRTQMTQREMLRQSQSQVDSQRRRTQNVDGDGDTEMDNGPTPGPTPLDGSRIALTGASELFASRMQRQKDVYTSLSLTARYARNNDYRDFKRIVHDAKYGDDGPVLGHEDAWFTESGSPAPGITDSTQRGEFDDDDIVVDRANISTRCPITYQQFKEPYSSSKCPHTFEKNAILEMIRRGPHRIGQQKAVDCPVTGCNQMLTENDVSSNKVLIRKIRRMQEAELAEAEESSDDEIQASRSDMPTQLAPSSNAGNEAEASDSDGEISA</sequence>
<reference evidence="20" key="1">
    <citation type="submission" date="2021-12" db="EMBL/GenBank/DDBJ databases">
        <title>Curvularia clavata genome.</title>
        <authorList>
            <person name="Cao Y."/>
        </authorList>
    </citation>
    <scope>NUCLEOTIDE SEQUENCE</scope>
    <source>
        <strain evidence="20">Yc1106</strain>
    </source>
</reference>
<keyword evidence="5" id="KW-0158">Chromosome</keyword>
<organism evidence="20 21">
    <name type="scientific">Curvularia clavata</name>
    <dbReference type="NCBI Taxonomy" id="95742"/>
    <lineage>
        <taxon>Eukaryota</taxon>
        <taxon>Fungi</taxon>
        <taxon>Dikarya</taxon>
        <taxon>Ascomycota</taxon>
        <taxon>Pezizomycotina</taxon>
        <taxon>Dothideomycetes</taxon>
        <taxon>Pleosporomycetidae</taxon>
        <taxon>Pleosporales</taxon>
        <taxon>Pleosporineae</taxon>
        <taxon>Pleosporaceae</taxon>
        <taxon>Curvularia</taxon>
    </lineage>
</organism>
<dbReference type="CDD" id="cd11655">
    <property type="entry name" value="rap1_myb-like"/>
    <property type="match status" value="1"/>
</dbReference>
<comment type="subcellular location">
    <subcellularLocation>
        <location evidence="2">Chromosome</location>
        <location evidence="2">Telomere</location>
    </subcellularLocation>
    <subcellularLocation>
        <location evidence="1">Nucleus</location>
    </subcellularLocation>
</comment>
<dbReference type="Pfam" id="PF11789">
    <property type="entry name" value="zf-Nse"/>
    <property type="match status" value="1"/>
</dbReference>
<evidence type="ECO:0000256" key="3">
    <source>
        <dbReference type="ARBA" id="ARBA00010467"/>
    </source>
</evidence>
<feature type="compositionally biased region" description="Acidic residues" evidence="17">
    <location>
        <begin position="1118"/>
        <end position="1130"/>
    </location>
</feature>
<feature type="compositionally biased region" description="Pro residues" evidence="17">
    <location>
        <begin position="185"/>
        <end position="203"/>
    </location>
</feature>
<evidence type="ECO:0000256" key="16">
    <source>
        <dbReference type="SAM" id="Coils"/>
    </source>
</evidence>
<dbReference type="OrthoDB" id="435460at2759"/>
<dbReference type="Pfam" id="PF08914">
    <property type="entry name" value="Myb_Rap1"/>
    <property type="match status" value="1"/>
</dbReference>
<dbReference type="InterPro" id="IPR013083">
    <property type="entry name" value="Znf_RING/FYVE/PHD"/>
</dbReference>
<evidence type="ECO:0000256" key="11">
    <source>
        <dbReference type="ARBA" id="ARBA00023159"/>
    </source>
</evidence>
<feature type="compositionally biased region" description="Polar residues" evidence="17">
    <location>
        <begin position="480"/>
        <end position="502"/>
    </location>
</feature>
<dbReference type="GO" id="GO:0031848">
    <property type="term" value="P:protection from non-homologous end joining at telomere"/>
    <property type="evidence" value="ECO:0007669"/>
    <property type="project" value="TreeGrafter"/>
</dbReference>
<feature type="compositionally biased region" description="Polar residues" evidence="17">
    <location>
        <begin position="631"/>
        <end position="646"/>
    </location>
</feature>
<dbReference type="Proteomes" id="UP001056012">
    <property type="component" value="Chromosome 5"/>
</dbReference>
<feature type="compositionally biased region" description="Basic and acidic residues" evidence="17">
    <location>
        <begin position="81"/>
        <end position="94"/>
    </location>
</feature>
<dbReference type="InterPro" id="IPR036420">
    <property type="entry name" value="BRCT_dom_sf"/>
</dbReference>
<dbReference type="Pfam" id="PF16589">
    <property type="entry name" value="BRCT_2"/>
    <property type="match status" value="1"/>
</dbReference>
<keyword evidence="11" id="KW-0010">Activator</keyword>
<feature type="compositionally biased region" description="Acidic residues" evidence="17">
    <location>
        <begin position="459"/>
        <end position="468"/>
    </location>
</feature>
<dbReference type="SUPFAM" id="SSF47095">
    <property type="entry name" value="HMG-box"/>
    <property type="match status" value="1"/>
</dbReference>
<dbReference type="Pfam" id="PF11626">
    <property type="entry name" value="Rap1_C"/>
    <property type="match status" value="1"/>
</dbReference>
<dbReference type="PANTHER" id="PTHR16466">
    <property type="entry name" value="TELOMERE REPEAT-BINDING FACTOR 2-INTERACTING PROTEIN 1"/>
    <property type="match status" value="1"/>
</dbReference>
<feature type="region of interest" description="Disordered" evidence="17">
    <location>
        <begin position="629"/>
        <end position="697"/>
    </location>
</feature>
<evidence type="ECO:0000256" key="10">
    <source>
        <dbReference type="ARBA" id="ARBA00023015"/>
    </source>
</evidence>
<evidence type="ECO:0000256" key="2">
    <source>
        <dbReference type="ARBA" id="ARBA00004574"/>
    </source>
</evidence>
<keyword evidence="13" id="KW-0539">Nucleus</keyword>
<dbReference type="SUPFAM" id="SSF46689">
    <property type="entry name" value="Homeodomain-like"/>
    <property type="match status" value="1"/>
</dbReference>
<evidence type="ECO:0000256" key="7">
    <source>
        <dbReference type="ARBA" id="ARBA00022771"/>
    </source>
</evidence>
<dbReference type="PROSITE" id="PS51044">
    <property type="entry name" value="ZF_SP_RING"/>
    <property type="match status" value="1"/>
</dbReference>
<dbReference type="AlphaFoldDB" id="A0A9Q9DV73"/>
<accession>A0A9Q9DV73</accession>
<keyword evidence="16" id="KW-0175">Coiled coil</keyword>
<feature type="region of interest" description="Disordered" evidence="17">
    <location>
        <begin position="172"/>
        <end position="224"/>
    </location>
</feature>
<dbReference type="InterPro" id="IPR004181">
    <property type="entry name" value="Znf_MIZ"/>
</dbReference>
<dbReference type="SUPFAM" id="SSF57850">
    <property type="entry name" value="RING/U-box"/>
    <property type="match status" value="1"/>
</dbReference>
<dbReference type="GO" id="GO:0070187">
    <property type="term" value="C:shelterin complex"/>
    <property type="evidence" value="ECO:0007669"/>
    <property type="project" value="TreeGrafter"/>
</dbReference>
<dbReference type="SUPFAM" id="SSF52113">
    <property type="entry name" value="BRCT domain"/>
    <property type="match status" value="1"/>
</dbReference>
<dbReference type="Gene3D" id="1.10.10.60">
    <property type="entry name" value="Homeodomain-like"/>
    <property type="match status" value="1"/>
</dbReference>
<evidence type="ECO:0000259" key="18">
    <source>
        <dbReference type="PROSITE" id="PS50172"/>
    </source>
</evidence>
<dbReference type="PROSITE" id="PS50172">
    <property type="entry name" value="BRCT"/>
    <property type="match status" value="1"/>
</dbReference>
<comment type="similarity">
    <text evidence="3">Belongs to the RAP1 family.</text>
</comment>
<dbReference type="GO" id="GO:0008270">
    <property type="term" value="F:zinc ion binding"/>
    <property type="evidence" value="ECO:0007669"/>
    <property type="project" value="UniProtKB-KW"/>
</dbReference>
<evidence type="ECO:0000313" key="21">
    <source>
        <dbReference type="Proteomes" id="UP001056012"/>
    </source>
</evidence>
<keyword evidence="7 15" id="KW-0863">Zinc-finger</keyword>
<feature type="region of interest" description="Disordered" evidence="17">
    <location>
        <begin position="420"/>
        <end position="593"/>
    </location>
</feature>
<dbReference type="Gene3D" id="3.40.50.10190">
    <property type="entry name" value="BRCT domain"/>
    <property type="match status" value="1"/>
</dbReference>
<keyword evidence="9" id="KW-0779">Telomere</keyword>
<dbReference type="VEuPathDB" id="FungiDB:yc1106_06828"/>
<dbReference type="EMBL" id="CP089278">
    <property type="protein sequence ID" value="USP79554.1"/>
    <property type="molecule type" value="Genomic_DNA"/>
</dbReference>
<keyword evidence="20" id="KW-0436">Ligase</keyword>
<evidence type="ECO:0000256" key="13">
    <source>
        <dbReference type="ARBA" id="ARBA00023242"/>
    </source>
</evidence>
<keyword evidence="21" id="KW-1185">Reference proteome</keyword>
<feature type="compositionally biased region" description="Acidic residues" evidence="17">
    <location>
        <begin position="531"/>
        <end position="546"/>
    </location>
</feature>
<keyword evidence="12" id="KW-0804">Transcription</keyword>
<dbReference type="InterPro" id="IPR001357">
    <property type="entry name" value="BRCT_dom"/>
</dbReference>
<evidence type="ECO:0000256" key="9">
    <source>
        <dbReference type="ARBA" id="ARBA00022895"/>
    </source>
</evidence>
<feature type="compositionally biased region" description="Polar residues" evidence="17">
    <location>
        <begin position="1132"/>
        <end position="1148"/>
    </location>
</feature>
<dbReference type="InterPro" id="IPR036910">
    <property type="entry name" value="HMG_box_dom_sf"/>
</dbReference>
<proteinExistence type="inferred from homology"/>
<evidence type="ECO:0000256" key="8">
    <source>
        <dbReference type="ARBA" id="ARBA00022833"/>
    </source>
</evidence>
<dbReference type="InterPro" id="IPR009057">
    <property type="entry name" value="Homeodomain-like_sf"/>
</dbReference>
<evidence type="ECO:0000256" key="14">
    <source>
        <dbReference type="ARBA" id="ARBA00032471"/>
    </source>
</evidence>
<name>A0A9Q9DV73_CURCL</name>
<keyword evidence="6" id="KW-0479">Metal-binding</keyword>
<feature type="region of interest" description="Disordered" evidence="17">
    <location>
        <begin position="81"/>
        <end position="124"/>
    </location>
</feature>
<evidence type="ECO:0000259" key="19">
    <source>
        <dbReference type="PROSITE" id="PS51044"/>
    </source>
</evidence>
<feature type="compositionally biased region" description="Low complexity" evidence="17">
    <location>
        <begin position="674"/>
        <end position="689"/>
    </location>
</feature>
<dbReference type="InterPro" id="IPR015010">
    <property type="entry name" value="TERF2IP_Myb"/>
</dbReference>
<feature type="domain" description="BRCT" evidence="18">
    <location>
        <begin position="18"/>
        <end position="97"/>
    </location>
</feature>
<dbReference type="CDD" id="cd16651">
    <property type="entry name" value="SPL-RING_NSE2"/>
    <property type="match status" value="1"/>
</dbReference>
<dbReference type="PANTHER" id="PTHR16466:SF6">
    <property type="entry name" value="TELOMERIC REPEAT-BINDING FACTOR 2-INTERACTING PROTEIN 1"/>
    <property type="match status" value="1"/>
</dbReference>
<evidence type="ECO:0000256" key="15">
    <source>
        <dbReference type="PROSITE-ProRule" id="PRU00452"/>
    </source>
</evidence>
<dbReference type="GO" id="GO:0042162">
    <property type="term" value="F:telomeric DNA binding"/>
    <property type="evidence" value="ECO:0007669"/>
    <property type="project" value="TreeGrafter"/>
</dbReference>
<feature type="region of interest" description="Disordered" evidence="17">
    <location>
        <begin position="904"/>
        <end position="945"/>
    </location>
</feature>
<evidence type="ECO:0000256" key="5">
    <source>
        <dbReference type="ARBA" id="ARBA00022454"/>
    </source>
</evidence>
<evidence type="ECO:0000313" key="20">
    <source>
        <dbReference type="EMBL" id="USP79554.1"/>
    </source>
</evidence>
<evidence type="ECO:0000256" key="17">
    <source>
        <dbReference type="SAM" id="MobiDB-lite"/>
    </source>
</evidence>
<keyword evidence="10" id="KW-0805">Transcription regulation</keyword>
<dbReference type="GO" id="GO:0010833">
    <property type="term" value="P:telomere maintenance via telomere lengthening"/>
    <property type="evidence" value="ECO:0007669"/>
    <property type="project" value="TreeGrafter"/>
</dbReference>
<feature type="compositionally biased region" description="Acidic residues" evidence="17">
    <location>
        <begin position="1152"/>
        <end position="1162"/>
    </location>
</feature>
<evidence type="ECO:0000256" key="12">
    <source>
        <dbReference type="ARBA" id="ARBA00023163"/>
    </source>
</evidence>
<protein>
    <recommendedName>
        <fullName evidence="4">Telomeric repeat-binding factor 2-interacting protein 1</fullName>
    </recommendedName>
    <alternativeName>
        <fullName evidence="14">Repressor/activator protein 1 homolog</fullName>
    </alternativeName>
</protein>
<feature type="region of interest" description="Disordered" evidence="17">
    <location>
        <begin position="1117"/>
        <end position="1162"/>
    </location>
</feature>